<organism evidence="3">
    <name type="scientific">marine sediment metagenome</name>
    <dbReference type="NCBI Taxonomy" id="412755"/>
    <lineage>
        <taxon>unclassified sequences</taxon>
        <taxon>metagenomes</taxon>
        <taxon>ecological metagenomes</taxon>
    </lineage>
</organism>
<reference evidence="3" key="1">
    <citation type="journal article" date="2015" name="Nature">
        <title>Complex archaea that bridge the gap between prokaryotes and eukaryotes.</title>
        <authorList>
            <person name="Spang A."/>
            <person name="Saw J.H."/>
            <person name="Jorgensen S.L."/>
            <person name="Zaremba-Niedzwiedzka K."/>
            <person name="Martijn J."/>
            <person name="Lind A.E."/>
            <person name="van Eijk R."/>
            <person name="Schleper C."/>
            <person name="Guy L."/>
            <person name="Ettema T.J."/>
        </authorList>
    </citation>
    <scope>NUCLEOTIDE SEQUENCE</scope>
</reference>
<evidence type="ECO:0000256" key="1">
    <source>
        <dbReference type="ARBA" id="ARBA00007637"/>
    </source>
</evidence>
<protein>
    <recommendedName>
        <fullName evidence="2">NAD-dependent epimerase/dehydratase domain-containing protein</fullName>
    </recommendedName>
</protein>
<dbReference type="InterPro" id="IPR001509">
    <property type="entry name" value="Epimerase_deHydtase"/>
</dbReference>
<comment type="similarity">
    <text evidence="1">Belongs to the NAD(P)-dependent epimerase/dehydratase family.</text>
</comment>
<dbReference type="SUPFAM" id="SSF51735">
    <property type="entry name" value="NAD(P)-binding Rossmann-fold domains"/>
    <property type="match status" value="1"/>
</dbReference>
<dbReference type="Gene3D" id="3.40.50.720">
    <property type="entry name" value="NAD(P)-binding Rossmann-like Domain"/>
    <property type="match status" value="1"/>
</dbReference>
<dbReference type="InterPro" id="IPR036291">
    <property type="entry name" value="NAD(P)-bd_dom_sf"/>
</dbReference>
<comment type="caution">
    <text evidence="3">The sequence shown here is derived from an EMBL/GenBank/DDBJ whole genome shotgun (WGS) entry which is preliminary data.</text>
</comment>
<proteinExistence type="inferred from homology"/>
<gene>
    <name evidence="3" type="ORF">LCGC14_0411740</name>
</gene>
<sequence>MKILVTGSLGFIGTNLVAELEKRGHKVWGCDLANSGRENYARCDIREYRQLERLFSQLPLIDYVYHLAAEYGRWNGEDYYENLWHTNVVGTKNLLRLQEKYPRIRRFKMIFFSSAEVYGDYTGVMSEEVMDTVPIKQMNDYAMTKWVGEMQVLNSAEMFSTETVRVRPVNCYGIHEHYSPYRGVIPMIIHKVLRDEPYTVYLGHRRIFDYVEDTCRTFANIVDNFIPGEVYNVGGREEWEVDIKQVSDTVLELLGKDDRLVRYMEAEPFTAKVKHMDFSKARRDLNHEPKVGLEEGLRRTIAWTMRDIHLKEKRK</sequence>
<name>A0A0F9TBM3_9ZZZZ</name>
<dbReference type="EMBL" id="LAZR01000364">
    <property type="protein sequence ID" value="KKN72347.1"/>
    <property type="molecule type" value="Genomic_DNA"/>
</dbReference>
<dbReference type="AlphaFoldDB" id="A0A0F9TBM3"/>
<dbReference type="PANTHER" id="PTHR43000">
    <property type="entry name" value="DTDP-D-GLUCOSE 4,6-DEHYDRATASE-RELATED"/>
    <property type="match status" value="1"/>
</dbReference>
<dbReference type="Pfam" id="PF01370">
    <property type="entry name" value="Epimerase"/>
    <property type="match status" value="1"/>
</dbReference>
<evidence type="ECO:0000259" key="2">
    <source>
        <dbReference type="Pfam" id="PF01370"/>
    </source>
</evidence>
<evidence type="ECO:0000313" key="3">
    <source>
        <dbReference type="EMBL" id="KKN72347.1"/>
    </source>
</evidence>
<feature type="domain" description="NAD-dependent epimerase/dehydratase" evidence="2">
    <location>
        <begin position="3"/>
        <end position="234"/>
    </location>
</feature>
<accession>A0A0F9TBM3</accession>